<protein>
    <submittedName>
        <fullName evidence="1">TIGR03089 family protein</fullName>
    </submittedName>
</protein>
<dbReference type="NCBIfam" id="TIGR03089">
    <property type="entry name" value="TIGR03089 family protein"/>
    <property type="match status" value="1"/>
</dbReference>
<reference evidence="1 2" key="1">
    <citation type="submission" date="2016-11" db="EMBL/GenBank/DDBJ databases">
        <authorList>
            <person name="Jaros S."/>
            <person name="Januszkiewicz K."/>
            <person name="Wedrychowicz H."/>
        </authorList>
    </citation>
    <scope>NUCLEOTIDE SEQUENCE [LARGE SCALE GENOMIC DNA]</scope>
    <source>
        <strain evidence="1 2">DSM 45627</strain>
    </source>
</reference>
<gene>
    <name evidence="1" type="ORF">SAMN05443575_3570</name>
</gene>
<dbReference type="STRING" id="1206085.SAMN05443575_3570"/>
<dbReference type="EMBL" id="FQVU01000005">
    <property type="protein sequence ID" value="SHH26478.1"/>
    <property type="molecule type" value="Genomic_DNA"/>
</dbReference>
<dbReference type="Gene3D" id="3.40.50.12780">
    <property type="entry name" value="N-terminal domain of ligase-like"/>
    <property type="match status" value="1"/>
</dbReference>
<dbReference type="Proteomes" id="UP000186132">
    <property type="component" value="Unassembled WGS sequence"/>
</dbReference>
<proteinExistence type="predicted"/>
<dbReference type="InterPro" id="IPR017523">
    <property type="entry name" value="Rv3268"/>
</dbReference>
<dbReference type="InterPro" id="IPR042099">
    <property type="entry name" value="ANL_N_sf"/>
</dbReference>
<dbReference type="SUPFAM" id="SSF56801">
    <property type="entry name" value="Acetyl-CoA synthetase-like"/>
    <property type="match status" value="1"/>
</dbReference>
<keyword evidence="2" id="KW-1185">Reference proteome</keyword>
<accession>A0A1M5RK59</accession>
<organism evidence="1 2">
    <name type="scientific">Jatrophihabitans endophyticus</name>
    <dbReference type="NCBI Taxonomy" id="1206085"/>
    <lineage>
        <taxon>Bacteria</taxon>
        <taxon>Bacillati</taxon>
        <taxon>Actinomycetota</taxon>
        <taxon>Actinomycetes</taxon>
        <taxon>Jatrophihabitantales</taxon>
        <taxon>Jatrophihabitantaceae</taxon>
        <taxon>Jatrophihabitans</taxon>
    </lineage>
</organism>
<evidence type="ECO:0000313" key="2">
    <source>
        <dbReference type="Proteomes" id="UP000186132"/>
    </source>
</evidence>
<dbReference type="OrthoDB" id="3396763at2"/>
<sequence>MHQLSTPEGRFATLVGEDASRPFVTYYDEASGERSELSRKSLANWVAKTRNLLGDELGLGVGDTAVVALPAHWIAVPVVLGCLAAGLTVRDSGSADVAFATPATLATTDALDRYVVDPDRAAFGFRDDVPGGGTDYVAAVRPQGDAWAGILLPATGDDPYTADETRAAAMTRAGARAAELGLADGGRLLVTAGDATDAETWLHTVLVPLAIGGSVVVVRNADAAVLDRRAEQERITARA</sequence>
<evidence type="ECO:0000313" key="1">
    <source>
        <dbReference type="EMBL" id="SHH26478.1"/>
    </source>
</evidence>
<dbReference type="RefSeq" id="WP_084181349.1">
    <property type="nucleotide sequence ID" value="NZ_FQVU01000005.1"/>
</dbReference>
<name>A0A1M5RK59_9ACTN</name>
<dbReference type="AlphaFoldDB" id="A0A1M5RK59"/>